<evidence type="ECO:0000256" key="7">
    <source>
        <dbReference type="SAM" id="SignalP"/>
    </source>
</evidence>
<keyword evidence="10" id="KW-1185">Reference proteome</keyword>
<dbReference type="InterPro" id="IPR008979">
    <property type="entry name" value="Galactose-bd-like_sf"/>
</dbReference>
<evidence type="ECO:0000256" key="2">
    <source>
        <dbReference type="ARBA" id="ARBA00022670"/>
    </source>
</evidence>
<dbReference type="PANTHER" id="PTHR43399">
    <property type="entry name" value="SUBTILISIN-RELATED"/>
    <property type="match status" value="1"/>
</dbReference>
<keyword evidence="6" id="KW-0472">Membrane</keyword>
<proteinExistence type="inferred from homology"/>
<evidence type="ECO:0000256" key="4">
    <source>
        <dbReference type="ARBA" id="ARBA00022825"/>
    </source>
</evidence>
<keyword evidence="4 5" id="KW-0720">Serine protease</keyword>
<dbReference type="Pfam" id="PF00082">
    <property type="entry name" value="Peptidase_S8"/>
    <property type="match status" value="1"/>
</dbReference>
<keyword evidence="6" id="KW-0812">Transmembrane</keyword>
<dbReference type="Gene3D" id="2.60.120.380">
    <property type="match status" value="1"/>
</dbReference>
<comment type="similarity">
    <text evidence="1 5">Belongs to the peptidase S8 family.</text>
</comment>
<evidence type="ECO:0000259" key="8">
    <source>
        <dbReference type="Pfam" id="PF00082"/>
    </source>
</evidence>
<gene>
    <name evidence="9" type="ORF">M9Y10_000144</name>
</gene>
<feature type="active site" description="Charge relay system" evidence="5">
    <location>
        <position position="610"/>
    </location>
</feature>
<dbReference type="InterPro" id="IPR051048">
    <property type="entry name" value="Peptidase_S8/S53_subtilisin"/>
</dbReference>
<evidence type="ECO:0000313" key="10">
    <source>
        <dbReference type="Proteomes" id="UP001470230"/>
    </source>
</evidence>
<dbReference type="CDD" id="cd04842">
    <property type="entry name" value="Peptidases_S8_Kp43_protease"/>
    <property type="match status" value="1"/>
</dbReference>
<dbReference type="PRINTS" id="PR00723">
    <property type="entry name" value="SUBTILISIN"/>
</dbReference>
<protein>
    <recommendedName>
        <fullName evidence="8">Peptidase S8/S53 domain-containing protein</fullName>
    </recommendedName>
</protein>
<evidence type="ECO:0000256" key="3">
    <source>
        <dbReference type="ARBA" id="ARBA00022801"/>
    </source>
</evidence>
<feature type="signal peptide" evidence="7">
    <location>
        <begin position="1"/>
        <end position="16"/>
    </location>
</feature>
<dbReference type="InterPro" id="IPR023828">
    <property type="entry name" value="Peptidase_S8_Ser-AS"/>
</dbReference>
<dbReference type="InterPro" id="IPR000209">
    <property type="entry name" value="Peptidase_S8/S53_dom"/>
</dbReference>
<feature type="chain" id="PRO_5045438383" description="Peptidase S8/S53 domain-containing protein" evidence="7">
    <location>
        <begin position="17"/>
        <end position="1018"/>
    </location>
</feature>
<feature type="active site" description="Charge relay system" evidence="5">
    <location>
        <position position="251"/>
    </location>
</feature>
<dbReference type="SUPFAM" id="SSF49785">
    <property type="entry name" value="Galactose-binding domain-like"/>
    <property type="match status" value="1"/>
</dbReference>
<keyword evidence="7" id="KW-0732">Signal</keyword>
<evidence type="ECO:0000256" key="1">
    <source>
        <dbReference type="ARBA" id="ARBA00011073"/>
    </source>
</evidence>
<dbReference type="PROSITE" id="PS51892">
    <property type="entry name" value="SUBTILASE"/>
    <property type="match status" value="1"/>
</dbReference>
<organism evidence="9 10">
    <name type="scientific">Tritrichomonas musculus</name>
    <dbReference type="NCBI Taxonomy" id="1915356"/>
    <lineage>
        <taxon>Eukaryota</taxon>
        <taxon>Metamonada</taxon>
        <taxon>Parabasalia</taxon>
        <taxon>Tritrichomonadida</taxon>
        <taxon>Tritrichomonadidae</taxon>
        <taxon>Tritrichomonas</taxon>
    </lineage>
</organism>
<evidence type="ECO:0000256" key="6">
    <source>
        <dbReference type="SAM" id="Phobius"/>
    </source>
</evidence>
<keyword evidence="6" id="KW-1133">Transmembrane helix</keyword>
<dbReference type="Proteomes" id="UP001470230">
    <property type="component" value="Unassembled WGS sequence"/>
</dbReference>
<name>A0ABR2L3Y9_9EUKA</name>
<keyword evidence="2 5" id="KW-0645">Protease</keyword>
<keyword evidence="3 5" id="KW-0378">Hydrolase</keyword>
<evidence type="ECO:0000256" key="5">
    <source>
        <dbReference type="PROSITE-ProRule" id="PRU01240"/>
    </source>
</evidence>
<comment type="caution">
    <text evidence="9">The sequence shown here is derived from an EMBL/GenBank/DDBJ whole genome shotgun (WGS) entry which is preliminary data.</text>
</comment>
<dbReference type="PANTHER" id="PTHR43399:SF4">
    <property type="entry name" value="CELL WALL-ASSOCIATED PROTEASE"/>
    <property type="match status" value="1"/>
</dbReference>
<accession>A0ABR2L3Y9</accession>
<sequence length="1018" mass="114238">MTLSLFIAVCFSSFFSRQKNDLSDDRPDFFTFATNPKKQYTLYPPELHSSKRLWRSKQLAEQKQWYYVHIFGDISKVQEHVNLRLDDQIVKNTFILYLSQNQLEKISEHSLVKLIEPSDKIELISPYKETNYFLVQTAPNSEIPHSSTLYTIERVNGEDSYIIRVDKSQNENDKQFIQKKQRVARILAENPAVKVVSTYKKPVLQNDITIGYVQKNNQQFHRDDFSKLSIFDRYVHNHGLTGEGQIITIEDSPIDFRHPMFHDENVPIKFNEDMPNHRKFLFYQSYTDLKEWEENLKNEEHGTHTAGTLAGKSLVSDKSKTISHLFDGAAPDAKLVYAGLYGNISGADLERAMNTHNSKISSNSWGDSDKYVDPLNHEYGLLAYNNPQSIFIFSAGNYAISGNFSVIDPSGSKNVLSVSATSNPILHNAQDYTLQSLSGPSVLIKCNGIFPGKDFQYYSEFLGTKAGEAEIIAIHFDPSDTNAVCKKLNGTYISLLYGDDEMEMRDFIEFCLTEVTNGRLMTTDITGVNKLLENKVKIVARLNSYEEKVLPILKGSYASIGPGNKGMVKPDVTAPGTSIVSSKSYAVGPEPYSCKDINDGCGLTIKEGTSMSTPNVAGNAALVAQYFKSGRWVDSTELDGATMRALLINSCNHPNKLKYPEPFFGHGVVDLSSILPLDGGFGVQIPRQDKATTVTEMGHVVAKIDVKSNKVPLQITLSYLDIVLEQSSPIPLTRDLDLVVVSPDGVIYRGDHLPNGDTQHLSTNEKVIVNKEEIKAGTYTVHVYGNNFFDSRMNKETKKQNFSVVATGDIDNKYIEFTESKEAPCSDADKNHPGYCKCKDGLIGPTCETKILHINDDEANLTLDPYMIHRIKFTSDLYITSFSWHYDYYVKYPAAWISPTCHLSLHEYELNDYVGIYEDKTINISFGTKEICVALFANTDIETTYYIELDGVESLPDKDNNKNNKDAKLEKILLGIIIGAGVIFVILVGLIIFLIIQIKKDRGMGSPYSNSKNIVTDI</sequence>
<feature type="domain" description="Peptidase S8/S53" evidence="8">
    <location>
        <begin position="242"/>
        <end position="664"/>
    </location>
</feature>
<dbReference type="InterPro" id="IPR036852">
    <property type="entry name" value="Peptidase_S8/S53_dom_sf"/>
</dbReference>
<dbReference type="InterPro" id="IPR034058">
    <property type="entry name" value="TagA/B/C/D_pept_dom"/>
</dbReference>
<evidence type="ECO:0000313" key="9">
    <source>
        <dbReference type="EMBL" id="KAK8897912.1"/>
    </source>
</evidence>
<dbReference type="EMBL" id="JAPFFF010000001">
    <property type="protein sequence ID" value="KAK8897912.1"/>
    <property type="molecule type" value="Genomic_DNA"/>
</dbReference>
<dbReference type="InterPro" id="IPR015500">
    <property type="entry name" value="Peptidase_S8_subtilisin-rel"/>
</dbReference>
<dbReference type="PROSITE" id="PS00138">
    <property type="entry name" value="SUBTILASE_SER"/>
    <property type="match status" value="1"/>
</dbReference>
<dbReference type="SUPFAM" id="SSF52743">
    <property type="entry name" value="Subtilisin-like"/>
    <property type="match status" value="1"/>
</dbReference>
<feature type="active site" description="Charge relay system" evidence="5">
    <location>
        <position position="301"/>
    </location>
</feature>
<dbReference type="Gene3D" id="3.40.50.200">
    <property type="entry name" value="Peptidase S8/S53 domain"/>
    <property type="match status" value="2"/>
</dbReference>
<reference evidence="9 10" key="1">
    <citation type="submission" date="2024-04" db="EMBL/GenBank/DDBJ databases">
        <title>Tritrichomonas musculus Genome.</title>
        <authorList>
            <person name="Alves-Ferreira E."/>
            <person name="Grigg M."/>
            <person name="Lorenzi H."/>
            <person name="Galac M."/>
        </authorList>
    </citation>
    <scope>NUCLEOTIDE SEQUENCE [LARGE SCALE GENOMIC DNA]</scope>
    <source>
        <strain evidence="9 10">EAF2021</strain>
    </source>
</reference>
<feature type="transmembrane region" description="Helical" evidence="6">
    <location>
        <begin position="972"/>
        <end position="996"/>
    </location>
</feature>